<organism evidence="9 10">
    <name type="scientific">Sediminivirga luteola</name>
    <dbReference type="NCBI Taxonomy" id="1774748"/>
    <lineage>
        <taxon>Bacteria</taxon>
        <taxon>Bacillati</taxon>
        <taxon>Actinomycetota</taxon>
        <taxon>Actinomycetes</taxon>
        <taxon>Micrococcales</taxon>
        <taxon>Brevibacteriaceae</taxon>
        <taxon>Sediminivirga</taxon>
    </lineage>
</organism>
<dbReference type="Proteomes" id="UP000616114">
    <property type="component" value="Unassembled WGS sequence"/>
</dbReference>
<sequence length="88" mass="9328">MAENLLQVEVVAADAEVWSGQARRVVARTSEGEIGILPRHEPVLGVIAGGEVRIITSEGEEIRANADGGFLSVDQDHVAIVADRAQLV</sequence>
<protein>
    <recommendedName>
        <fullName evidence="8">ATP synthase F1 complex delta/epsilon subunit N-terminal domain-containing protein</fullName>
    </recommendedName>
</protein>
<dbReference type="Gene3D" id="2.60.15.10">
    <property type="entry name" value="F0F1 ATP synthase delta/epsilon subunit, N-terminal"/>
    <property type="match status" value="1"/>
</dbReference>
<evidence type="ECO:0000313" key="10">
    <source>
        <dbReference type="Proteomes" id="UP000616114"/>
    </source>
</evidence>
<accession>A0A8J2TWJ0</accession>
<dbReference type="CDD" id="cd12152">
    <property type="entry name" value="F1-ATPase_delta"/>
    <property type="match status" value="1"/>
</dbReference>
<dbReference type="NCBIfam" id="TIGR01216">
    <property type="entry name" value="ATP_synt_epsi"/>
    <property type="match status" value="1"/>
</dbReference>
<dbReference type="EMBL" id="BMFY01000003">
    <property type="protein sequence ID" value="GGA07833.1"/>
    <property type="molecule type" value="Genomic_DNA"/>
</dbReference>
<comment type="caution">
    <text evidence="9">The sequence shown here is derived from an EMBL/GenBank/DDBJ whole genome shotgun (WGS) entry which is preliminary data.</text>
</comment>
<reference evidence="9" key="1">
    <citation type="journal article" date="2014" name="Int. J. Syst. Evol. Microbiol.">
        <title>Complete genome sequence of Corynebacterium casei LMG S-19264T (=DSM 44701T), isolated from a smear-ripened cheese.</title>
        <authorList>
            <consortium name="US DOE Joint Genome Institute (JGI-PGF)"/>
            <person name="Walter F."/>
            <person name="Albersmeier A."/>
            <person name="Kalinowski J."/>
            <person name="Ruckert C."/>
        </authorList>
    </citation>
    <scope>NUCLEOTIDE SEQUENCE</scope>
    <source>
        <strain evidence="9">CGMCC 1.12785</strain>
    </source>
</reference>
<keyword evidence="3 7" id="KW-0813">Transport</keyword>
<dbReference type="GO" id="GO:0045259">
    <property type="term" value="C:proton-transporting ATP synthase complex"/>
    <property type="evidence" value="ECO:0007669"/>
    <property type="project" value="UniProtKB-KW"/>
</dbReference>
<keyword evidence="5" id="KW-0472">Membrane</keyword>
<dbReference type="SUPFAM" id="SSF51344">
    <property type="entry name" value="Epsilon subunit of F1F0-ATP synthase N-terminal domain"/>
    <property type="match status" value="1"/>
</dbReference>
<name>A0A8J2TWJ0_9MICO</name>
<dbReference type="GO" id="GO:0046933">
    <property type="term" value="F:proton-transporting ATP synthase activity, rotational mechanism"/>
    <property type="evidence" value="ECO:0007669"/>
    <property type="project" value="InterPro"/>
</dbReference>
<evidence type="ECO:0000256" key="4">
    <source>
        <dbReference type="ARBA" id="ARBA00023065"/>
    </source>
</evidence>
<evidence type="ECO:0000256" key="3">
    <source>
        <dbReference type="ARBA" id="ARBA00022448"/>
    </source>
</evidence>
<dbReference type="NCBIfam" id="NF009977">
    <property type="entry name" value="PRK13442.1"/>
    <property type="match status" value="1"/>
</dbReference>
<evidence type="ECO:0000256" key="7">
    <source>
        <dbReference type="RuleBase" id="RU003656"/>
    </source>
</evidence>
<dbReference type="InterPro" id="IPR001469">
    <property type="entry name" value="ATP_synth_F1_dsu/esu"/>
</dbReference>
<dbReference type="RefSeq" id="WP_188549665.1">
    <property type="nucleotide sequence ID" value="NZ_BMFY01000003.1"/>
</dbReference>
<evidence type="ECO:0000259" key="8">
    <source>
        <dbReference type="Pfam" id="PF02823"/>
    </source>
</evidence>
<comment type="subunit">
    <text evidence="7">F-type ATPases have 2 components, CF(1) - the catalytic core - and CF(0) - the membrane proton channel. CF(1) has five subunits: alpha(3), beta(3), gamma(1), delta(1), epsilon(1). CF(0) has three main subunits: a, b and c.</text>
</comment>
<evidence type="ECO:0000256" key="5">
    <source>
        <dbReference type="ARBA" id="ARBA00023136"/>
    </source>
</evidence>
<dbReference type="GO" id="GO:0005886">
    <property type="term" value="C:plasma membrane"/>
    <property type="evidence" value="ECO:0007669"/>
    <property type="project" value="UniProtKB-SubCell"/>
</dbReference>
<keyword evidence="7" id="KW-0066">ATP synthesis</keyword>
<dbReference type="InterPro" id="IPR036771">
    <property type="entry name" value="ATPsynth_dsu/esu_N"/>
</dbReference>
<evidence type="ECO:0000256" key="1">
    <source>
        <dbReference type="ARBA" id="ARBA00004202"/>
    </source>
</evidence>
<evidence type="ECO:0000256" key="6">
    <source>
        <dbReference type="ARBA" id="ARBA00023196"/>
    </source>
</evidence>
<reference evidence="9" key="2">
    <citation type="submission" date="2020-09" db="EMBL/GenBank/DDBJ databases">
        <authorList>
            <person name="Sun Q."/>
            <person name="Zhou Y."/>
        </authorList>
    </citation>
    <scope>NUCLEOTIDE SEQUENCE</scope>
    <source>
        <strain evidence="9">CGMCC 1.12785</strain>
    </source>
</reference>
<dbReference type="InterPro" id="IPR020546">
    <property type="entry name" value="ATP_synth_F1_dsu/esu_N"/>
</dbReference>
<keyword evidence="4 7" id="KW-0406">Ion transport</keyword>
<evidence type="ECO:0000256" key="2">
    <source>
        <dbReference type="ARBA" id="ARBA00005712"/>
    </source>
</evidence>
<keyword evidence="10" id="KW-1185">Reference proteome</keyword>
<dbReference type="AlphaFoldDB" id="A0A8J2TWJ0"/>
<keyword evidence="6 7" id="KW-0139">CF(1)</keyword>
<feature type="domain" description="ATP synthase F1 complex delta/epsilon subunit N-terminal" evidence="8">
    <location>
        <begin position="6"/>
        <end position="85"/>
    </location>
</feature>
<dbReference type="Pfam" id="PF02823">
    <property type="entry name" value="ATP-synt_DE_N"/>
    <property type="match status" value="1"/>
</dbReference>
<comment type="similarity">
    <text evidence="2 7">Belongs to the ATPase epsilon chain family.</text>
</comment>
<proteinExistence type="inferred from homology"/>
<evidence type="ECO:0000313" key="9">
    <source>
        <dbReference type="EMBL" id="GGA07833.1"/>
    </source>
</evidence>
<gene>
    <name evidence="9" type="ORF">GCM10011333_08280</name>
</gene>
<comment type="subcellular location">
    <subcellularLocation>
        <location evidence="1">Cell membrane</location>
        <topology evidence="1">Peripheral membrane protein</topology>
    </subcellularLocation>
</comment>